<name>A0A1F5PX77_9BACT</name>
<feature type="domain" description="Homing endonuclease LAGLIDADG" evidence="1">
    <location>
        <begin position="15"/>
        <end position="188"/>
    </location>
</feature>
<dbReference type="GO" id="GO:0004519">
    <property type="term" value="F:endonuclease activity"/>
    <property type="evidence" value="ECO:0007669"/>
    <property type="project" value="InterPro"/>
</dbReference>
<dbReference type="InterPro" id="IPR004860">
    <property type="entry name" value="LAGLIDADG_dom"/>
</dbReference>
<dbReference type="Gene3D" id="3.10.28.10">
    <property type="entry name" value="Homing endonucleases"/>
    <property type="match status" value="2"/>
</dbReference>
<dbReference type="Proteomes" id="UP000177281">
    <property type="component" value="Unassembled WGS sequence"/>
</dbReference>
<organism evidence="2 3">
    <name type="scientific">Candidatus Doudnabacteria bacterium RIFCSPLOWO2_01_FULL_44_21</name>
    <dbReference type="NCBI Taxonomy" id="1817841"/>
    <lineage>
        <taxon>Bacteria</taxon>
        <taxon>Candidatus Doudnaibacteriota</taxon>
    </lineage>
</organism>
<comment type="caution">
    <text evidence="2">The sequence shown here is derived from an EMBL/GenBank/DDBJ whole genome shotgun (WGS) entry which is preliminary data.</text>
</comment>
<dbReference type="InterPro" id="IPR027434">
    <property type="entry name" value="Homing_endonucl"/>
</dbReference>
<reference evidence="2 3" key="1">
    <citation type="journal article" date="2016" name="Nat. Commun.">
        <title>Thousands of microbial genomes shed light on interconnected biogeochemical processes in an aquifer system.</title>
        <authorList>
            <person name="Anantharaman K."/>
            <person name="Brown C.T."/>
            <person name="Hug L.A."/>
            <person name="Sharon I."/>
            <person name="Castelle C.J."/>
            <person name="Probst A.J."/>
            <person name="Thomas B.C."/>
            <person name="Singh A."/>
            <person name="Wilkins M.J."/>
            <person name="Karaoz U."/>
            <person name="Brodie E.L."/>
            <person name="Williams K.H."/>
            <person name="Hubbard S.S."/>
            <person name="Banfield J.F."/>
        </authorList>
    </citation>
    <scope>NUCLEOTIDE SEQUENCE [LARGE SCALE GENOMIC DNA]</scope>
</reference>
<sequence length="254" mass="29924">MQHDSRYVPLSDQARAIILGAILGDGSLKIQNEYSNANLQIRHSETQKEYLLWKAERLSEISGDKSISVQKADGFSKNKKWRFFSKRTPALTEIHRLTHKHNKLCIKRKWLNQMTPLSLAVWWCDDGSLIGYGGRKGVFCTDGFDESSVRILAHYLKVVWNIRVIVAPVGRKRDGKQEQYWRIWIRSQEELKKFLRIIIPYIPVPSMLYKTILLYKDSQFQERWISEVVNLSRFPQAVIMAEYEKKKAKWDCYR</sequence>
<protein>
    <recommendedName>
        <fullName evidence="1">Homing endonuclease LAGLIDADG domain-containing protein</fullName>
    </recommendedName>
</protein>
<evidence type="ECO:0000313" key="2">
    <source>
        <dbReference type="EMBL" id="OGE94515.1"/>
    </source>
</evidence>
<gene>
    <name evidence="2" type="ORF">A3B10_02590</name>
</gene>
<dbReference type="Pfam" id="PF03161">
    <property type="entry name" value="LAGLIDADG_2"/>
    <property type="match status" value="1"/>
</dbReference>
<dbReference type="EMBL" id="MFFB01000016">
    <property type="protein sequence ID" value="OGE94515.1"/>
    <property type="molecule type" value="Genomic_DNA"/>
</dbReference>
<accession>A0A1F5PX77</accession>
<dbReference type="AlphaFoldDB" id="A0A1F5PX77"/>
<dbReference type="SUPFAM" id="SSF55608">
    <property type="entry name" value="Homing endonucleases"/>
    <property type="match status" value="1"/>
</dbReference>
<evidence type="ECO:0000259" key="1">
    <source>
        <dbReference type="Pfam" id="PF03161"/>
    </source>
</evidence>
<evidence type="ECO:0000313" key="3">
    <source>
        <dbReference type="Proteomes" id="UP000177281"/>
    </source>
</evidence>
<dbReference type="STRING" id="1817841.A3B10_02590"/>
<proteinExistence type="predicted"/>